<comment type="caution">
    <text evidence="10">The sequence shown here is derived from an EMBL/GenBank/DDBJ whole genome shotgun (WGS) entry which is preliminary data.</text>
</comment>
<organism evidence="10 11">
    <name type="scientific">Cadophora malorum</name>
    <dbReference type="NCBI Taxonomy" id="108018"/>
    <lineage>
        <taxon>Eukaryota</taxon>
        <taxon>Fungi</taxon>
        <taxon>Dikarya</taxon>
        <taxon>Ascomycota</taxon>
        <taxon>Pezizomycotina</taxon>
        <taxon>Leotiomycetes</taxon>
        <taxon>Helotiales</taxon>
        <taxon>Ploettnerulaceae</taxon>
        <taxon>Cadophora</taxon>
    </lineage>
</organism>
<comment type="similarity">
    <text evidence="2 7">Belongs to the major facilitator superfamily. Sugar transporter (TC 2.A.1.1) family.</text>
</comment>
<dbReference type="PROSITE" id="PS50850">
    <property type="entry name" value="MFS"/>
    <property type="match status" value="1"/>
</dbReference>
<proteinExistence type="inferred from homology"/>
<keyword evidence="3 7" id="KW-0813">Transport</keyword>
<feature type="transmembrane region" description="Helical" evidence="8">
    <location>
        <begin position="432"/>
        <end position="453"/>
    </location>
</feature>
<keyword evidence="6 8" id="KW-0472">Membrane</keyword>
<keyword evidence="5 8" id="KW-1133">Transmembrane helix</keyword>
<dbReference type="InterPro" id="IPR050360">
    <property type="entry name" value="MFS_Sugar_Transporters"/>
</dbReference>
<dbReference type="Pfam" id="PF00083">
    <property type="entry name" value="Sugar_tr"/>
    <property type="match status" value="1"/>
</dbReference>
<evidence type="ECO:0000256" key="6">
    <source>
        <dbReference type="ARBA" id="ARBA00023136"/>
    </source>
</evidence>
<dbReference type="InterPro" id="IPR005828">
    <property type="entry name" value="MFS_sugar_transport-like"/>
</dbReference>
<dbReference type="InterPro" id="IPR020846">
    <property type="entry name" value="MFS_dom"/>
</dbReference>
<dbReference type="PROSITE" id="PS00216">
    <property type="entry name" value="SUGAR_TRANSPORT_1"/>
    <property type="match status" value="1"/>
</dbReference>
<feature type="transmembrane region" description="Helical" evidence="8">
    <location>
        <begin position="138"/>
        <end position="160"/>
    </location>
</feature>
<dbReference type="PANTHER" id="PTHR48022">
    <property type="entry name" value="PLASTIDIC GLUCOSE TRANSPORTER 4"/>
    <property type="match status" value="1"/>
</dbReference>
<feature type="transmembrane region" description="Helical" evidence="8">
    <location>
        <begin position="396"/>
        <end position="420"/>
    </location>
</feature>
<evidence type="ECO:0000313" key="11">
    <source>
        <dbReference type="Proteomes" id="UP000664132"/>
    </source>
</evidence>
<evidence type="ECO:0000256" key="1">
    <source>
        <dbReference type="ARBA" id="ARBA00004141"/>
    </source>
</evidence>
<dbReference type="SUPFAM" id="SSF103473">
    <property type="entry name" value="MFS general substrate transporter"/>
    <property type="match status" value="1"/>
</dbReference>
<name>A0A8H7T6Y1_9HELO</name>
<evidence type="ECO:0000256" key="5">
    <source>
        <dbReference type="ARBA" id="ARBA00022989"/>
    </source>
</evidence>
<feature type="domain" description="Major facilitator superfamily (MFS) profile" evidence="9">
    <location>
        <begin position="45"/>
        <end position="484"/>
    </location>
</feature>
<evidence type="ECO:0000256" key="2">
    <source>
        <dbReference type="ARBA" id="ARBA00010992"/>
    </source>
</evidence>
<feature type="transmembrane region" description="Helical" evidence="8">
    <location>
        <begin position="459"/>
        <end position="480"/>
    </location>
</feature>
<comment type="subcellular location">
    <subcellularLocation>
        <location evidence="1">Membrane</location>
        <topology evidence="1">Multi-pass membrane protein</topology>
    </subcellularLocation>
</comment>
<keyword evidence="11" id="KW-1185">Reference proteome</keyword>
<feature type="transmembrane region" description="Helical" evidence="8">
    <location>
        <begin position="113"/>
        <end position="132"/>
    </location>
</feature>
<dbReference type="FunFam" id="1.20.1250.20:FF:000134">
    <property type="entry name" value="MFS sugar transporter protein"/>
    <property type="match status" value="1"/>
</dbReference>
<evidence type="ECO:0000256" key="8">
    <source>
        <dbReference type="SAM" id="Phobius"/>
    </source>
</evidence>
<dbReference type="AlphaFoldDB" id="A0A8H7T6Y1"/>
<dbReference type="NCBIfam" id="TIGR00879">
    <property type="entry name" value="SP"/>
    <property type="match status" value="1"/>
</dbReference>
<sequence>MRSSVDKGAPTSSESRAVGSNLAAALPTIKKHWWKRRHLVKLNFSIFGLLMLSSAGGFDGSLMNGLMALPQWNAFMDTPTGSWLGFINGIYSLGMGLALFISAPISNKFGRKVGIWVGNAVLVVGTILQTVAQNQATFISARFFLGFAAAWYMSNVPLLINETAYPTHRAILSSLYNCGWYVGSLIAAWATFATRNYESSWSWRVPSLLQALLPLVAVPGLILIPESPRWLISVGRGEQAREVLTHSHAGDDPNSTTLIDYEIMEIESTLAAEKAAHDSTSYMDMFKSKGNRRRLLISISLGIFSQWVGNGVISYYLALVLNTVGVTSVTNQLLISAALQLWNLIFAVGAAAYVDKLGRRILFLASAAIMLVAFIVVTGLSGWFANTGHAGTGVAVIPFLFIFFAGYDIALTPLLVSYTCEIWPYRLRSRGLSVMWITTVAAVFFNIFINPIALEAIGWKYYLVFIVLCAVYGITAYFFYPETRGHTLEEMAVVFDGDEAEFSHGGEPTHTEKVGEKDTKINVMDQFESA</sequence>
<gene>
    <name evidence="10" type="ORF">IFR04_013475</name>
</gene>
<feature type="transmembrane region" description="Helical" evidence="8">
    <location>
        <begin position="295"/>
        <end position="321"/>
    </location>
</feature>
<feature type="transmembrane region" description="Helical" evidence="8">
    <location>
        <begin position="205"/>
        <end position="224"/>
    </location>
</feature>
<protein>
    <recommendedName>
        <fullName evidence="9">Major facilitator superfamily (MFS) profile domain-containing protein</fullName>
    </recommendedName>
</protein>
<dbReference type="GO" id="GO:0005351">
    <property type="term" value="F:carbohydrate:proton symporter activity"/>
    <property type="evidence" value="ECO:0007669"/>
    <property type="project" value="TreeGrafter"/>
</dbReference>
<dbReference type="Gene3D" id="1.20.1250.20">
    <property type="entry name" value="MFS general substrate transporter like domains"/>
    <property type="match status" value="1"/>
</dbReference>
<evidence type="ECO:0000259" key="9">
    <source>
        <dbReference type="PROSITE" id="PS50850"/>
    </source>
</evidence>
<dbReference type="InterPro" id="IPR003663">
    <property type="entry name" value="Sugar/inositol_transpt"/>
</dbReference>
<feature type="transmembrane region" description="Helical" evidence="8">
    <location>
        <begin position="361"/>
        <end position="384"/>
    </location>
</feature>
<feature type="transmembrane region" description="Helical" evidence="8">
    <location>
        <begin position="333"/>
        <end position="354"/>
    </location>
</feature>
<evidence type="ECO:0000256" key="7">
    <source>
        <dbReference type="RuleBase" id="RU003346"/>
    </source>
</evidence>
<accession>A0A8H7T6Y1</accession>
<evidence type="ECO:0000256" key="3">
    <source>
        <dbReference type="ARBA" id="ARBA00022448"/>
    </source>
</evidence>
<feature type="transmembrane region" description="Helical" evidence="8">
    <location>
        <begin position="83"/>
        <end position="101"/>
    </location>
</feature>
<dbReference type="PANTHER" id="PTHR48022:SF3">
    <property type="entry name" value="HEXOSE TRANSPORTER PROTEIN (AFU_ORTHOLOGUE AFUA_8G04480)-RELATED"/>
    <property type="match status" value="1"/>
</dbReference>
<dbReference type="OrthoDB" id="6133115at2759"/>
<dbReference type="GO" id="GO:0016020">
    <property type="term" value="C:membrane"/>
    <property type="evidence" value="ECO:0007669"/>
    <property type="project" value="UniProtKB-SubCell"/>
</dbReference>
<dbReference type="InterPro" id="IPR005829">
    <property type="entry name" value="Sugar_transporter_CS"/>
</dbReference>
<dbReference type="Proteomes" id="UP000664132">
    <property type="component" value="Unassembled WGS sequence"/>
</dbReference>
<feature type="transmembrane region" description="Helical" evidence="8">
    <location>
        <begin position="172"/>
        <end position="193"/>
    </location>
</feature>
<feature type="transmembrane region" description="Helical" evidence="8">
    <location>
        <begin position="39"/>
        <end position="63"/>
    </location>
</feature>
<evidence type="ECO:0000256" key="4">
    <source>
        <dbReference type="ARBA" id="ARBA00022692"/>
    </source>
</evidence>
<reference evidence="10" key="1">
    <citation type="submission" date="2021-02" db="EMBL/GenBank/DDBJ databases">
        <title>Genome sequence Cadophora malorum strain M34.</title>
        <authorList>
            <person name="Stefanovic E."/>
            <person name="Vu D."/>
            <person name="Scully C."/>
            <person name="Dijksterhuis J."/>
            <person name="Roader J."/>
            <person name="Houbraken J."/>
        </authorList>
    </citation>
    <scope>NUCLEOTIDE SEQUENCE</scope>
    <source>
        <strain evidence="10">M34</strain>
    </source>
</reference>
<evidence type="ECO:0000313" key="10">
    <source>
        <dbReference type="EMBL" id="KAG4413391.1"/>
    </source>
</evidence>
<keyword evidence="4 8" id="KW-0812">Transmembrane</keyword>
<dbReference type="EMBL" id="JAFJYH010000317">
    <property type="protein sequence ID" value="KAG4413391.1"/>
    <property type="molecule type" value="Genomic_DNA"/>
</dbReference>
<dbReference type="InterPro" id="IPR036259">
    <property type="entry name" value="MFS_trans_sf"/>
</dbReference>